<sequence length="598" mass="67271">MKVDNVDVLDIIGECITNEYPLYLLHLPEMKLMSRGVMRTFIGSAIEEQLAAKFSGADSSETHISDVKAMVRARMHYAILSHKWLAQGEPTFQDIMTLDQTPPETPPEIPPAAPSVIPPPEPVKPTPGPFAKLKNKLRKSPAKKAANDEPVIDIAGASAAVTDCPPQTTGLSKLRAFCDKAHGSGFNWVWSDTCCIDKSSSAELEESIRSMYNWYWRSSLCMVYLADTLTLEDLVGDQWFTRGWTLQELLAPVFVKFYNRDWEPLTSNDNDKHNPGFVQRLSNITGIPVSELERYNPETNRVREKMVWASKRRTTRVEDMAYCLMGLFNVQITVAYGEGKRAFYRLQAEIMQNCNDIGVFVWSGSPSLNNSMIASGPECYTAIEMDPNDGLTRLLYAIGGEEKVQMLLAGFAPPRGDTSFRLTNRGVQMRLPLFDVESYTKSENEAAQGWNKYTLGVQGLQEIVAEVDNNSAMGVAGDWNDFKLAIIDYEAADADPNASELRTDDFAKYLTMPLPRDQGSENTLQMLLPLIRSVLPEGQSELPDFLADARKKRQYIGILLARERYQPQAFYNRIPTKDLIKIQRPDFGWNLPETVFLK</sequence>
<evidence type="ECO:0000313" key="2">
    <source>
        <dbReference type="Proteomes" id="UP000790377"/>
    </source>
</evidence>
<gene>
    <name evidence="1" type="ORF">BJ138DRAFT_1126800</name>
</gene>
<protein>
    <submittedName>
        <fullName evidence="1">Uncharacterized protein</fullName>
    </submittedName>
</protein>
<organism evidence="1 2">
    <name type="scientific">Hygrophoropsis aurantiaca</name>
    <dbReference type="NCBI Taxonomy" id="72124"/>
    <lineage>
        <taxon>Eukaryota</taxon>
        <taxon>Fungi</taxon>
        <taxon>Dikarya</taxon>
        <taxon>Basidiomycota</taxon>
        <taxon>Agaricomycotina</taxon>
        <taxon>Agaricomycetes</taxon>
        <taxon>Agaricomycetidae</taxon>
        <taxon>Boletales</taxon>
        <taxon>Coniophorineae</taxon>
        <taxon>Hygrophoropsidaceae</taxon>
        <taxon>Hygrophoropsis</taxon>
    </lineage>
</organism>
<keyword evidence="2" id="KW-1185">Reference proteome</keyword>
<proteinExistence type="predicted"/>
<reference evidence="1" key="1">
    <citation type="journal article" date="2021" name="New Phytol.">
        <title>Evolutionary innovations through gain and loss of genes in the ectomycorrhizal Boletales.</title>
        <authorList>
            <person name="Wu G."/>
            <person name="Miyauchi S."/>
            <person name="Morin E."/>
            <person name="Kuo A."/>
            <person name="Drula E."/>
            <person name="Varga T."/>
            <person name="Kohler A."/>
            <person name="Feng B."/>
            <person name="Cao Y."/>
            <person name="Lipzen A."/>
            <person name="Daum C."/>
            <person name="Hundley H."/>
            <person name="Pangilinan J."/>
            <person name="Johnson J."/>
            <person name="Barry K."/>
            <person name="LaButti K."/>
            <person name="Ng V."/>
            <person name="Ahrendt S."/>
            <person name="Min B."/>
            <person name="Choi I.G."/>
            <person name="Park H."/>
            <person name="Plett J.M."/>
            <person name="Magnuson J."/>
            <person name="Spatafora J.W."/>
            <person name="Nagy L.G."/>
            <person name="Henrissat B."/>
            <person name="Grigoriev I.V."/>
            <person name="Yang Z.L."/>
            <person name="Xu J."/>
            <person name="Martin F.M."/>
        </authorList>
    </citation>
    <scope>NUCLEOTIDE SEQUENCE</scope>
    <source>
        <strain evidence="1">ATCC 28755</strain>
    </source>
</reference>
<accession>A0ACB8AB95</accession>
<dbReference type="EMBL" id="MU267710">
    <property type="protein sequence ID" value="KAH7910514.1"/>
    <property type="molecule type" value="Genomic_DNA"/>
</dbReference>
<dbReference type="Proteomes" id="UP000790377">
    <property type="component" value="Unassembled WGS sequence"/>
</dbReference>
<comment type="caution">
    <text evidence="1">The sequence shown here is derived from an EMBL/GenBank/DDBJ whole genome shotgun (WGS) entry which is preliminary data.</text>
</comment>
<evidence type="ECO:0000313" key="1">
    <source>
        <dbReference type="EMBL" id="KAH7910514.1"/>
    </source>
</evidence>
<name>A0ACB8AB95_9AGAM</name>